<comment type="caution">
    <text evidence="2">The sequence shown here is derived from an EMBL/GenBank/DDBJ whole genome shotgun (WGS) entry which is preliminary data.</text>
</comment>
<feature type="compositionally biased region" description="Acidic residues" evidence="1">
    <location>
        <begin position="1"/>
        <end position="22"/>
    </location>
</feature>
<proteinExistence type="predicted"/>
<gene>
    <name evidence="2" type="ORF">ACFOVU_10065</name>
</gene>
<evidence type="ECO:0000256" key="1">
    <source>
        <dbReference type="SAM" id="MobiDB-lite"/>
    </source>
</evidence>
<feature type="region of interest" description="Disordered" evidence="1">
    <location>
        <begin position="78"/>
        <end position="111"/>
    </location>
</feature>
<accession>A0ABV8FJJ6</accession>
<sequence>MKFELVEPEDWDDTTENAEDAAEANGNADPVGADESEPQDPHARLRASTARLRTRVRDDVADLSVGIGRLMARVSQLDPELADSGHAPATSPPTNFRAERFGTNGWRRDSN</sequence>
<dbReference type="Proteomes" id="UP001595847">
    <property type="component" value="Unassembled WGS sequence"/>
</dbReference>
<name>A0ABV8FJJ6_9ACTN</name>
<protein>
    <submittedName>
        <fullName evidence="2">Uncharacterized protein</fullName>
    </submittedName>
</protein>
<feature type="region of interest" description="Disordered" evidence="1">
    <location>
        <begin position="1"/>
        <end position="50"/>
    </location>
</feature>
<reference evidence="3" key="1">
    <citation type="journal article" date="2019" name="Int. J. Syst. Evol. Microbiol.">
        <title>The Global Catalogue of Microorganisms (GCM) 10K type strain sequencing project: providing services to taxonomists for standard genome sequencing and annotation.</title>
        <authorList>
            <consortium name="The Broad Institute Genomics Platform"/>
            <consortium name="The Broad Institute Genome Sequencing Center for Infectious Disease"/>
            <person name="Wu L."/>
            <person name="Ma J."/>
        </authorList>
    </citation>
    <scope>NUCLEOTIDE SEQUENCE [LARGE SCALE GENOMIC DNA]</scope>
    <source>
        <strain evidence="3">TBRC 1826</strain>
    </source>
</reference>
<evidence type="ECO:0000313" key="2">
    <source>
        <dbReference type="EMBL" id="MFC3996260.1"/>
    </source>
</evidence>
<organism evidence="2 3">
    <name type="scientific">Nocardiopsis sediminis</name>
    <dbReference type="NCBI Taxonomy" id="1778267"/>
    <lineage>
        <taxon>Bacteria</taxon>
        <taxon>Bacillati</taxon>
        <taxon>Actinomycetota</taxon>
        <taxon>Actinomycetes</taxon>
        <taxon>Streptosporangiales</taxon>
        <taxon>Nocardiopsidaceae</taxon>
        <taxon>Nocardiopsis</taxon>
    </lineage>
</organism>
<dbReference type="RefSeq" id="WP_378532148.1">
    <property type="nucleotide sequence ID" value="NZ_JBHSBH010000007.1"/>
</dbReference>
<dbReference type="EMBL" id="JBHSBH010000007">
    <property type="protein sequence ID" value="MFC3996260.1"/>
    <property type="molecule type" value="Genomic_DNA"/>
</dbReference>
<keyword evidence="3" id="KW-1185">Reference proteome</keyword>
<evidence type="ECO:0000313" key="3">
    <source>
        <dbReference type="Proteomes" id="UP001595847"/>
    </source>
</evidence>